<evidence type="ECO:0000259" key="1">
    <source>
        <dbReference type="Pfam" id="PF05050"/>
    </source>
</evidence>
<keyword evidence="3" id="KW-1185">Reference proteome</keyword>
<name>A0A239M1W1_EKHLU</name>
<evidence type="ECO:0000313" key="2">
    <source>
        <dbReference type="EMBL" id="SNT36088.1"/>
    </source>
</evidence>
<gene>
    <name evidence="2" type="ORF">SAMN05421640_3541</name>
</gene>
<dbReference type="PANTHER" id="PTHR34203">
    <property type="entry name" value="METHYLTRANSFERASE, FKBM FAMILY PROTEIN"/>
    <property type="match status" value="1"/>
</dbReference>
<dbReference type="NCBIfam" id="TIGR01444">
    <property type="entry name" value="fkbM_fam"/>
    <property type="match status" value="1"/>
</dbReference>
<reference evidence="2 3" key="1">
    <citation type="submission" date="2017-06" db="EMBL/GenBank/DDBJ databases">
        <authorList>
            <person name="Kim H.J."/>
            <person name="Triplett B.A."/>
        </authorList>
    </citation>
    <scope>NUCLEOTIDE SEQUENCE [LARGE SCALE GENOMIC DNA]</scope>
    <source>
        <strain evidence="2 3">DSM 19307</strain>
    </source>
</reference>
<dbReference type="Proteomes" id="UP000198393">
    <property type="component" value="Unassembled WGS sequence"/>
</dbReference>
<dbReference type="GO" id="GO:0032259">
    <property type="term" value="P:methylation"/>
    <property type="evidence" value="ECO:0007669"/>
    <property type="project" value="UniProtKB-KW"/>
</dbReference>
<feature type="domain" description="Methyltransferase FkbM" evidence="1">
    <location>
        <begin position="111"/>
        <end position="266"/>
    </location>
</feature>
<dbReference type="AlphaFoldDB" id="A0A239M1W1"/>
<evidence type="ECO:0000313" key="3">
    <source>
        <dbReference type="Proteomes" id="UP000198393"/>
    </source>
</evidence>
<dbReference type="InterPro" id="IPR029063">
    <property type="entry name" value="SAM-dependent_MTases_sf"/>
</dbReference>
<organism evidence="2 3">
    <name type="scientific">Ekhidna lutea</name>
    <dbReference type="NCBI Taxonomy" id="447679"/>
    <lineage>
        <taxon>Bacteria</taxon>
        <taxon>Pseudomonadati</taxon>
        <taxon>Bacteroidota</taxon>
        <taxon>Cytophagia</taxon>
        <taxon>Cytophagales</taxon>
        <taxon>Reichenbachiellaceae</taxon>
        <taxon>Ekhidna</taxon>
    </lineage>
</organism>
<dbReference type="GO" id="GO:0008168">
    <property type="term" value="F:methyltransferase activity"/>
    <property type="evidence" value="ECO:0007669"/>
    <property type="project" value="UniProtKB-KW"/>
</dbReference>
<dbReference type="Gene3D" id="3.40.50.150">
    <property type="entry name" value="Vaccinia Virus protein VP39"/>
    <property type="match status" value="1"/>
</dbReference>
<dbReference type="PANTHER" id="PTHR34203:SF15">
    <property type="entry name" value="SLL1173 PROTEIN"/>
    <property type="match status" value="1"/>
</dbReference>
<accession>A0A239M1W1</accession>
<dbReference type="SUPFAM" id="SSF53335">
    <property type="entry name" value="S-adenosyl-L-methionine-dependent methyltransferases"/>
    <property type="match status" value="1"/>
</dbReference>
<proteinExistence type="predicted"/>
<dbReference type="EMBL" id="FZPD01000006">
    <property type="protein sequence ID" value="SNT36088.1"/>
    <property type="molecule type" value="Genomic_DNA"/>
</dbReference>
<dbReference type="InterPro" id="IPR006342">
    <property type="entry name" value="FkbM_mtfrase"/>
</dbReference>
<dbReference type="OrthoDB" id="9812600at2"/>
<dbReference type="RefSeq" id="WP_089358210.1">
    <property type="nucleotide sequence ID" value="NZ_FZPD01000006.1"/>
</dbReference>
<dbReference type="InterPro" id="IPR052514">
    <property type="entry name" value="SAM-dependent_MTase"/>
</dbReference>
<keyword evidence="2" id="KW-0808">Transferase</keyword>
<protein>
    <submittedName>
        <fullName evidence="2">Methyltransferase, FkbM family</fullName>
    </submittedName>
</protein>
<dbReference type="Pfam" id="PF05050">
    <property type="entry name" value="Methyltransf_21"/>
    <property type="match status" value="1"/>
</dbReference>
<sequence>MFKIIRYVYQKFATCSKIKQLKILEAGVDKEGDPFIKLENGRIFFGPESTSKERKFYKLFLSSGTRKKLPFQCFQIALDIVIRYMEGNLKWGGPAKEAFYNVKEGDVIAEMGAFRGYYTLYLADKVGTSGKIVAIEPIPSNLKYLEKNIAANKLENVIVVPKGVWNENDHKTFQRKSTDFQSGSIDISYNNSEALSIEVNTLDQILQDTNVDQVDFMLIQLNGAEYEALEGLSKFEPKHLAIAARYDKEERNIAQEIRLLLEARDYTTKTLNRKFVYAQLN</sequence>
<keyword evidence="2" id="KW-0489">Methyltransferase</keyword>